<feature type="non-terminal residue" evidence="1">
    <location>
        <position position="219"/>
    </location>
</feature>
<dbReference type="OrthoDB" id="3269050at2759"/>
<organism evidence="1 2">
    <name type="scientific">Hebeloma cylindrosporum</name>
    <dbReference type="NCBI Taxonomy" id="76867"/>
    <lineage>
        <taxon>Eukaryota</taxon>
        <taxon>Fungi</taxon>
        <taxon>Dikarya</taxon>
        <taxon>Basidiomycota</taxon>
        <taxon>Agaricomycotina</taxon>
        <taxon>Agaricomycetes</taxon>
        <taxon>Agaricomycetidae</taxon>
        <taxon>Agaricales</taxon>
        <taxon>Agaricineae</taxon>
        <taxon>Hymenogastraceae</taxon>
        <taxon>Hebeloma</taxon>
    </lineage>
</organism>
<protein>
    <recommendedName>
        <fullName evidence="3">Protein kinase domain-containing protein</fullName>
    </recommendedName>
</protein>
<dbReference type="Proteomes" id="UP000053424">
    <property type="component" value="Unassembled WGS sequence"/>
</dbReference>
<evidence type="ECO:0000313" key="1">
    <source>
        <dbReference type="EMBL" id="KIM41968.1"/>
    </source>
</evidence>
<dbReference type="HOGENOM" id="CLU_054599_1_2_1"/>
<dbReference type="EMBL" id="KN831779">
    <property type="protein sequence ID" value="KIM41968.1"/>
    <property type="molecule type" value="Genomic_DNA"/>
</dbReference>
<name>A0A0C2XWC0_HEBCY</name>
<feature type="non-terminal residue" evidence="1">
    <location>
        <position position="1"/>
    </location>
</feature>
<reference evidence="1 2" key="1">
    <citation type="submission" date="2014-04" db="EMBL/GenBank/DDBJ databases">
        <authorList>
            <consortium name="DOE Joint Genome Institute"/>
            <person name="Kuo A."/>
            <person name="Gay G."/>
            <person name="Dore J."/>
            <person name="Kohler A."/>
            <person name="Nagy L.G."/>
            <person name="Floudas D."/>
            <person name="Copeland A."/>
            <person name="Barry K.W."/>
            <person name="Cichocki N."/>
            <person name="Veneault-Fourrey C."/>
            <person name="LaButti K."/>
            <person name="Lindquist E.A."/>
            <person name="Lipzen A."/>
            <person name="Lundell T."/>
            <person name="Morin E."/>
            <person name="Murat C."/>
            <person name="Sun H."/>
            <person name="Tunlid A."/>
            <person name="Henrissat B."/>
            <person name="Grigoriev I.V."/>
            <person name="Hibbett D.S."/>
            <person name="Martin F."/>
            <person name="Nordberg H.P."/>
            <person name="Cantor M.N."/>
            <person name="Hua S.X."/>
        </authorList>
    </citation>
    <scope>NUCLEOTIDE SEQUENCE [LARGE SCALE GENOMIC DNA]</scope>
    <source>
        <strain evidence="2">h7</strain>
    </source>
</reference>
<evidence type="ECO:0000313" key="2">
    <source>
        <dbReference type="Proteomes" id="UP000053424"/>
    </source>
</evidence>
<reference evidence="2" key="2">
    <citation type="submission" date="2015-01" db="EMBL/GenBank/DDBJ databases">
        <title>Evolutionary Origins and Diversification of the Mycorrhizal Mutualists.</title>
        <authorList>
            <consortium name="DOE Joint Genome Institute"/>
            <consortium name="Mycorrhizal Genomics Consortium"/>
            <person name="Kohler A."/>
            <person name="Kuo A."/>
            <person name="Nagy L.G."/>
            <person name="Floudas D."/>
            <person name="Copeland A."/>
            <person name="Barry K.W."/>
            <person name="Cichocki N."/>
            <person name="Veneault-Fourrey C."/>
            <person name="LaButti K."/>
            <person name="Lindquist E.A."/>
            <person name="Lipzen A."/>
            <person name="Lundell T."/>
            <person name="Morin E."/>
            <person name="Murat C."/>
            <person name="Riley R."/>
            <person name="Ohm R."/>
            <person name="Sun H."/>
            <person name="Tunlid A."/>
            <person name="Henrissat B."/>
            <person name="Grigoriev I.V."/>
            <person name="Hibbett D.S."/>
            <person name="Martin F."/>
        </authorList>
    </citation>
    <scope>NUCLEOTIDE SEQUENCE [LARGE SCALE GENOMIC DNA]</scope>
    <source>
        <strain evidence="2">h7</strain>
    </source>
</reference>
<proteinExistence type="predicted"/>
<accession>A0A0C2XWC0</accession>
<evidence type="ECO:0008006" key="3">
    <source>
        <dbReference type="Google" id="ProtNLM"/>
    </source>
</evidence>
<dbReference type="STRING" id="686832.A0A0C2XWC0"/>
<gene>
    <name evidence="1" type="ORF">M413DRAFT_37144</name>
</gene>
<keyword evidence="2" id="KW-1185">Reference proteome</keyword>
<sequence length="219" mass="25054">SALVENPFPPGSRIDMRLANGEFLSLQVIEPFLPFTKSQVFLVRPEPASRELPHELVLKIYDPRYIDDRLKPKVPTPNLLRHSWTLEAEIEAGPYRREVAEGKRPDELSAECSLRPPMQRAEPYLWEEHYYRVMEDSWKSEKYAFNQLISLQGTVIPKFYGSGNVIPLPNTRAIQPFAILMEYIHGTTLATIDPVKVNVPPAIFYPMLDAVKTFGDLGM</sequence>
<dbReference type="AlphaFoldDB" id="A0A0C2XWC0"/>